<evidence type="ECO:0000313" key="6">
    <source>
        <dbReference type="RefSeq" id="XP_036361308.1"/>
    </source>
</evidence>
<evidence type="ECO:0000313" key="3">
    <source>
        <dbReference type="RefSeq" id="XP_036361291.1"/>
    </source>
</evidence>
<accession>A0A6P7SA80</accession>
<evidence type="ECO:0000313" key="1">
    <source>
        <dbReference type="Proteomes" id="UP000515154"/>
    </source>
</evidence>
<dbReference type="RefSeq" id="XP_036361308.1">
    <property type="nucleotide sequence ID" value="XM_036505415.1"/>
</dbReference>
<dbReference type="KEGG" id="osn:115210661"/>
<reference evidence="2 3" key="1">
    <citation type="submission" date="2025-08" db="UniProtKB">
        <authorList>
            <consortium name="RefSeq"/>
        </authorList>
    </citation>
    <scope>IDENTIFICATION</scope>
</reference>
<sequence length="878" mass="101639">MGLICGSQSHNYDNAKCKELSDNKPHFKRNNIVISFKNNVTEEYQNFNIIESLKFGKLCEHTKEHILIDNKYFLVSDQPVDFEGKPLKESAIYSSYWKANHLPLYGMAQPNTANLKKILEMLLAHSKPVLLLNLREEPVFVLAVNQNAENAVSYSIRTKEEVHDCIVSGLTEKEANEQELTLRKQVLRYAATNDSFDFPFYNCPTKEPYIYNVQYEDFLITSNEMYSRLQFEYAGLRYFRWCMPLYSALSEEQFDSFISFMKPYVFDVKQTCIIPAILIAKDKRDERCTTAMVLCSLLYGNVFGFPHEANSSPAKINPKKPCYEKGEFQAIRSLVSLLPDGLLRKQQVDVVIDMCCAEGQNLRFCILHAKNLVSKLLENQQIKESQEAANKALQYLDRYFYLICFNAYLAEQARQAFNISFSAWMLKHPNLYRIQEQLNLFPKKGQALLNECIMVEDTISQEERLSSIQNLSVANFQKVTGHLPLYGMAQPVSQAVNKVLDYLINVKQHSQVIFINLRNDVSVEIHGKLYYVSNINDPNKQPVFFNEISHYNDMESLFNVESFRKQLKFHKDDNNSETPDLNEIMTTKDIFKTTEAKFPNQLYYHVPLPLNYLSNENIFDSLIEVFINVERKYKESSIPRRTSEGSRRSSTGNPCIKSQAGKNLCRISNNSSTSSTPFNPAYCFFGSSGIERTTFAMAVACLYMYQRVGFPPGTLPGEQERISLFDAEQSMGNFPIVRRLVALLPDGYQIKREVDFVLDSLFEMMSTTHFHMREMILATYNLARKTSDAETKKNFYCQSILLLERYIYLILFNSYLNLEKNPQQKSFCQWMNTDAQLVGVHDILNNLHISETEFGHIKINTLRDRWRYLNERKTGDIL</sequence>
<dbReference type="SUPFAM" id="SSF52799">
    <property type="entry name" value="(Phosphotyrosine protein) phosphatases II"/>
    <property type="match status" value="1"/>
</dbReference>
<dbReference type="RefSeq" id="XP_036361304.1">
    <property type="nucleotide sequence ID" value="XM_036505411.1"/>
</dbReference>
<dbReference type="RefSeq" id="XP_036361291.1">
    <property type="nucleotide sequence ID" value="XM_036505398.1"/>
</dbReference>
<dbReference type="SMART" id="SM01301">
    <property type="entry name" value="PTPlike_phytase"/>
    <property type="match status" value="2"/>
</dbReference>
<protein>
    <submittedName>
        <fullName evidence="2 3">Paladin</fullName>
    </submittedName>
</protein>
<dbReference type="RefSeq" id="XP_036361297.1">
    <property type="nucleotide sequence ID" value="XM_036505404.1"/>
</dbReference>
<gene>
    <name evidence="2 3 4 5 6" type="primary">LOC115210661</name>
</gene>
<dbReference type="Gene3D" id="3.90.190.10">
    <property type="entry name" value="Protein tyrosine phosphatase superfamily"/>
    <property type="match status" value="3"/>
</dbReference>
<evidence type="ECO:0000313" key="5">
    <source>
        <dbReference type="RefSeq" id="XP_036361304.1"/>
    </source>
</evidence>
<dbReference type="InterPro" id="IPR029021">
    <property type="entry name" value="Prot-tyrosine_phosphatase-like"/>
</dbReference>
<dbReference type="AlphaFoldDB" id="A0A6P7SA80"/>
<dbReference type="Proteomes" id="UP000515154">
    <property type="component" value="Linkage group LG1"/>
</dbReference>
<name>A0A6P7SA80_9MOLL</name>
<evidence type="ECO:0000313" key="4">
    <source>
        <dbReference type="RefSeq" id="XP_036361297.1"/>
    </source>
</evidence>
<dbReference type="RefSeq" id="XP_029635182.1">
    <property type="nucleotide sequence ID" value="XM_029779322.2"/>
</dbReference>
<proteinExistence type="predicted"/>
<organism evidence="1 2">
    <name type="scientific">Octopus sinensis</name>
    <name type="common">East Asian common octopus</name>
    <dbReference type="NCBI Taxonomy" id="2607531"/>
    <lineage>
        <taxon>Eukaryota</taxon>
        <taxon>Metazoa</taxon>
        <taxon>Spiralia</taxon>
        <taxon>Lophotrochozoa</taxon>
        <taxon>Mollusca</taxon>
        <taxon>Cephalopoda</taxon>
        <taxon>Coleoidea</taxon>
        <taxon>Octopodiformes</taxon>
        <taxon>Octopoda</taxon>
        <taxon>Incirrata</taxon>
        <taxon>Octopodidae</taxon>
        <taxon>Octopus</taxon>
    </lineage>
</organism>
<keyword evidence="1" id="KW-1185">Reference proteome</keyword>
<dbReference type="Pfam" id="PF14566">
    <property type="entry name" value="PTPlike_phytase"/>
    <property type="match status" value="1"/>
</dbReference>
<evidence type="ECO:0000313" key="2">
    <source>
        <dbReference type="RefSeq" id="XP_029635182.1"/>
    </source>
</evidence>